<feature type="region of interest" description="Disordered" evidence="8">
    <location>
        <begin position="216"/>
        <end position="256"/>
    </location>
</feature>
<dbReference type="Proteomes" id="UP000886595">
    <property type="component" value="Unassembled WGS sequence"/>
</dbReference>
<comment type="caution">
    <text evidence="10">The sequence shown here is derived from an EMBL/GenBank/DDBJ whole genome shotgun (WGS) entry which is preliminary data.</text>
</comment>
<feature type="compositionally biased region" description="Basic and acidic residues" evidence="8">
    <location>
        <begin position="88"/>
        <end position="111"/>
    </location>
</feature>
<evidence type="ECO:0000256" key="8">
    <source>
        <dbReference type="SAM" id="MobiDB-lite"/>
    </source>
</evidence>
<evidence type="ECO:0000256" key="2">
    <source>
        <dbReference type="ARBA" id="ARBA00004642"/>
    </source>
</evidence>
<dbReference type="InterPro" id="IPR035979">
    <property type="entry name" value="RBD_domain_sf"/>
</dbReference>
<keyword evidence="11" id="KW-1185">Reference proteome</keyword>
<evidence type="ECO:0000256" key="6">
    <source>
        <dbReference type="ARBA" id="ARBA00023274"/>
    </source>
</evidence>
<keyword evidence="6" id="KW-0687">Ribonucleoprotein</keyword>
<evidence type="ECO:0000313" key="10">
    <source>
        <dbReference type="EMBL" id="KAG2278070.1"/>
    </source>
</evidence>
<dbReference type="GO" id="GO:0016607">
    <property type="term" value="C:nuclear speck"/>
    <property type="evidence" value="ECO:0007669"/>
    <property type="project" value="UniProtKB-SubCell"/>
</dbReference>
<dbReference type="GO" id="GO:0030619">
    <property type="term" value="F:U1 snRNA binding"/>
    <property type="evidence" value="ECO:0007669"/>
    <property type="project" value="InterPro"/>
</dbReference>
<evidence type="ECO:0000256" key="1">
    <source>
        <dbReference type="ARBA" id="ARBA00004324"/>
    </source>
</evidence>
<dbReference type="CDD" id="cd12236">
    <property type="entry name" value="RRM_snRNP70"/>
    <property type="match status" value="1"/>
</dbReference>
<dbReference type="InterPro" id="IPR022023">
    <property type="entry name" value="U1snRNP70_N"/>
</dbReference>
<dbReference type="PANTHER" id="PTHR13952">
    <property type="entry name" value="U1 SMALL NUCLEAR RIBONUCLEOPROTEIN 70 KD"/>
    <property type="match status" value="1"/>
</dbReference>
<evidence type="ECO:0000256" key="7">
    <source>
        <dbReference type="PROSITE-ProRule" id="PRU00176"/>
    </source>
</evidence>
<evidence type="ECO:0000313" key="11">
    <source>
        <dbReference type="Proteomes" id="UP000886595"/>
    </source>
</evidence>
<gene>
    <name evidence="10" type="ORF">Bca52824_060625</name>
</gene>
<feature type="region of interest" description="Disordered" evidence="8">
    <location>
        <begin position="78"/>
        <end position="111"/>
    </location>
</feature>
<sequence>MNDPFMRNQAVQARPKVQNRSNVLQLKLMGQSHPTGLTPNLLKLFEPRPPLEFLPPPEKRKCPPYTGMAQFVSHFAEPGDPKYAPPKPEVETPAQKRERIHKSRLEKGVEKAAEDLQKYDPNNDPNASGDPYKTLFVARLNYETSESKIKREFEAYGPIKQVHLVTDQQTNKPKGYAFIEYLNTRDMKAAYKQGDGKKIDGRRVLVDVERGRTVPNWRPRRLGGGLGTTRVTGEKIAGKEEQQQPSQARTSRPRSLKPVKTVRNLVIGEKKGNARCLTSGLVKGLTSGLVKGLTRGPVNGLGIDRERVIGRISTIETGTEVETGIETERAGVTEEIETVVHGITIGRGVGKGNGTTRAESMKKKASMKEVGRSRGERVRGRAWILRRA</sequence>
<dbReference type="FunFam" id="3.30.70.330:FF:001585">
    <property type="entry name" value="U1 small nuclear ribonucleoprotein 70 kDa"/>
    <property type="match status" value="1"/>
</dbReference>
<comment type="subcellular location">
    <subcellularLocation>
        <location evidence="1">Nucleus speckle</location>
    </subcellularLocation>
    <subcellularLocation>
        <location evidence="2">Nucleus</location>
        <location evidence="2">Nucleoplasm</location>
    </subcellularLocation>
</comment>
<dbReference type="GO" id="GO:0071011">
    <property type="term" value="C:precatalytic spliceosome"/>
    <property type="evidence" value="ECO:0007669"/>
    <property type="project" value="TreeGrafter"/>
</dbReference>
<organism evidence="10 11">
    <name type="scientific">Brassica carinata</name>
    <name type="common">Ethiopian mustard</name>
    <name type="synonym">Abyssinian cabbage</name>
    <dbReference type="NCBI Taxonomy" id="52824"/>
    <lineage>
        <taxon>Eukaryota</taxon>
        <taxon>Viridiplantae</taxon>
        <taxon>Streptophyta</taxon>
        <taxon>Embryophyta</taxon>
        <taxon>Tracheophyta</taxon>
        <taxon>Spermatophyta</taxon>
        <taxon>Magnoliopsida</taxon>
        <taxon>eudicotyledons</taxon>
        <taxon>Gunneridae</taxon>
        <taxon>Pentapetalae</taxon>
        <taxon>rosids</taxon>
        <taxon>malvids</taxon>
        <taxon>Brassicales</taxon>
        <taxon>Brassicaceae</taxon>
        <taxon>Brassiceae</taxon>
        <taxon>Brassica</taxon>
    </lineage>
</organism>
<dbReference type="EMBL" id="JAAMPC010000012">
    <property type="protein sequence ID" value="KAG2278070.1"/>
    <property type="molecule type" value="Genomic_DNA"/>
</dbReference>
<proteinExistence type="predicted"/>
<dbReference type="Pfam" id="PF00076">
    <property type="entry name" value="RRM_1"/>
    <property type="match status" value="1"/>
</dbReference>
<dbReference type="InterPro" id="IPR012677">
    <property type="entry name" value="Nucleotide-bd_a/b_plait_sf"/>
</dbReference>
<dbReference type="SMART" id="SM00360">
    <property type="entry name" value="RRM"/>
    <property type="match status" value="1"/>
</dbReference>
<dbReference type="GO" id="GO:0000398">
    <property type="term" value="P:mRNA splicing, via spliceosome"/>
    <property type="evidence" value="ECO:0007669"/>
    <property type="project" value="TreeGrafter"/>
</dbReference>
<evidence type="ECO:0000256" key="3">
    <source>
        <dbReference type="ARBA" id="ARBA00016996"/>
    </source>
</evidence>
<keyword evidence="4 7" id="KW-0694">RNA-binding</keyword>
<dbReference type="Pfam" id="PF12220">
    <property type="entry name" value="U1snRNP70_N"/>
    <property type="match status" value="1"/>
</dbReference>
<dbReference type="GO" id="GO:0005685">
    <property type="term" value="C:U1 snRNP"/>
    <property type="evidence" value="ECO:0007669"/>
    <property type="project" value="TreeGrafter"/>
</dbReference>
<reference evidence="10 11" key="1">
    <citation type="submission" date="2020-02" db="EMBL/GenBank/DDBJ databases">
        <authorList>
            <person name="Ma Q."/>
            <person name="Huang Y."/>
            <person name="Song X."/>
            <person name="Pei D."/>
        </authorList>
    </citation>
    <scope>NUCLEOTIDE SEQUENCE [LARGE SCALE GENOMIC DNA]</scope>
    <source>
        <strain evidence="10">Sxm20200214</strain>
        <tissue evidence="10">Leaf</tissue>
    </source>
</reference>
<protein>
    <recommendedName>
        <fullName evidence="3">U1 small nuclear ribonucleoprotein 70 kDa</fullName>
    </recommendedName>
</protein>
<feature type="domain" description="RRM" evidence="9">
    <location>
        <begin position="133"/>
        <end position="211"/>
    </location>
</feature>
<dbReference type="PROSITE" id="PS50102">
    <property type="entry name" value="RRM"/>
    <property type="match status" value="1"/>
</dbReference>
<name>A0A8X7UFS8_BRACI</name>
<dbReference type="InterPro" id="IPR000504">
    <property type="entry name" value="RRM_dom"/>
</dbReference>
<accession>A0A8X7UFS8</accession>
<dbReference type="Gene3D" id="3.30.70.330">
    <property type="match status" value="1"/>
</dbReference>
<dbReference type="SUPFAM" id="SSF54928">
    <property type="entry name" value="RNA-binding domain, RBD"/>
    <property type="match status" value="1"/>
</dbReference>
<dbReference type="OrthoDB" id="4207594at2759"/>
<dbReference type="InterPro" id="IPR034143">
    <property type="entry name" value="snRNP70_RRM"/>
</dbReference>
<evidence type="ECO:0000259" key="9">
    <source>
        <dbReference type="PROSITE" id="PS50102"/>
    </source>
</evidence>
<evidence type="ECO:0000256" key="4">
    <source>
        <dbReference type="ARBA" id="ARBA00022884"/>
    </source>
</evidence>
<dbReference type="GO" id="GO:0003729">
    <property type="term" value="F:mRNA binding"/>
    <property type="evidence" value="ECO:0007669"/>
    <property type="project" value="TreeGrafter"/>
</dbReference>
<keyword evidence="5" id="KW-0539">Nucleus</keyword>
<dbReference type="InterPro" id="IPR051183">
    <property type="entry name" value="U1_U11-U12_snRNP_70-35kDa"/>
</dbReference>
<feature type="compositionally biased region" description="Basic and acidic residues" evidence="8">
    <location>
        <begin position="232"/>
        <end position="242"/>
    </location>
</feature>
<dbReference type="GO" id="GO:0071004">
    <property type="term" value="C:U2-type prespliceosome"/>
    <property type="evidence" value="ECO:0007669"/>
    <property type="project" value="TreeGrafter"/>
</dbReference>
<evidence type="ECO:0000256" key="5">
    <source>
        <dbReference type="ARBA" id="ARBA00023242"/>
    </source>
</evidence>
<dbReference type="PANTHER" id="PTHR13952:SF5">
    <property type="entry name" value="U1 SMALL NUCLEAR RIBONUCLEOPROTEIN 70 KDA"/>
    <property type="match status" value="1"/>
</dbReference>
<dbReference type="AlphaFoldDB" id="A0A8X7UFS8"/>